<dbReference type="GeneID" id="19268657"/>
<organism evidence="2 3">
    <name type="scientific">Pestalotiopsis fici (strain W106-1 / CGMCC3.15140)</name>
    <dbReference type="NCBI Taxonomy" id="1229662"/>
    <lineage>
        <taxon>Eukaryota</taxon>
        <taxon>Fungi</taxon>
        <taxon>Dikarya</taxon>
        <taxon>Ascomycota</taxon>
        <taxon>Pezizomycotina</taxon>
        <taxon>Sordariomycetes</taxon>
        <taxon>Xylariomycetidae</taxon>
        <taxon>Amphisphaeriales</taxon>
        <taxon>Sporocadaceae</taxon>
        <taxon>Pestalotiopsis</taxon>
    </lineage>
</organism>
<dbReference type="EMBL" id="KI912110">
    <property type="protein sequence ID" value="ETS85619.1"/>
    <property type="molecule type" value="Genomic_DNA"/>
</dbReference>
<name>W3XHY8_PESFW</name>
<dbReference type="InParanoid" id="W3XHY8"/>
<dbReference type="OrthoDB" id="2446447at2759"/>
<dbReference type="Pfam" id="PF00190">
    <property type="entry name" value="Cupin_1"/>
    <property type="match status" value="1"/>
</dbReference>
<dbReference type="InterPro" id="IPR011051">
    <property type="entry name" value="RmlC_Cupin_sf"/>
</dbReference>
<sequence>MSVRPEEYHIPSTDYSPNNRLPVLVYRNVLPKPHDEAHTKEFLEKSGWERRGTWGAITAKHFHPNTHECYGVFQGSSELIFGVGGADSGEMGARCRVQAGDVIVVPAGVSHASVSADDKMTSPEQRYRYVGVYPQEAPKWRNEYGKRLLDNNDALFEEIAAVAVPRQDPVYGVDGPLVHIWDAATTSS</sequence>
<dbReference type="PANTHER" id="PTHR36448:SF2">
    <property type="entry name" value="CUPIN TYPE-1 DOMAIN-CONTAINING PROTEIN"/>
    <property type="match status" value="1"/>
</dbReference>
<dbReference type="HOGENOM" id="CLU_084522_1_0_1"/>
<accession>W3XHY8</accession>
<proteinExistence type="predicted"/>
<protein>
    <recommendedName>
        <fullName evidence="1">Cupin type-1 domain-containing protein</fullName>
    </recommendedName>
</protein>
<evidence type="ECO:0000313" key="2">
    <source>
        <dbReference type="EMBL" id="ETS85619.1"/>
    </source>
</evidence>
<evidence type="ECO:0000313" key="3">
    <source>
        <dbReference type="Proteomes" id="UP000030651"/>
    </source>
</evidence>
<dbReference type="RefSeq" id="XP_007830416.1">
    <property type="nucleotide sequence ID" value="XM_007832225.1"/>
</dbReference>
<feature type="domain" description="Cupin type-1" evidence="1">
    <location>
        <begin position="55"/>
        <end position="117"/>
    </location>
</feature>
<dbReference type="OMA" id="ECYGIFQ"/>
<dbReference type="eggNOG" id="ENOG502SBBY">
    <property type="taxonomic scope" value="Eukaryota"/>
</dbReference>
<dbReference type="SUPFAM" id="SSF51182">
    <property type="entry name" value="RmlC-like cupins"/>
    <property type="match status" value="1"/>
</dbReference>
<dbReference type="Proteomes" id="UP000030651">
    <property type="component" value="Unassembled WGS sequence"/>
</dbReference>
<dbReference type="Gene3D" id="2.60.120.10">
    <property type="entry name" value="Jelly Rolls"/>
    <property type="match status" value="1"/>
</dbReference>
<dbReference type="AlphaFoldDB" id="W3XHY8"/>
<reference evidence="3" key="1">
    <citation type="journal article" date="2015" name="BMC Genomics">
        <title>Genomic and transcriptomic analysis of the endophytic fungus Pestalotiopsis fici reveals its lifestyle and high potential for synthesis of natural products.</title>
        <authorList>
            <person name="Wang X."/>
            <person name="Zhang X."/>
            <person name="Liu L."/>
            <person name="Xiang M."/>
            <person name="Wang W."/>
            <person name="Sun X."/>
            <person name="Che Y."/>
            <person name="Guo L."/>
            <person name="Liu G."/>
            <person name="Guo L."/>
            <person name="Wang C."/>
            <person name="Yin W.B."/>
            <person name="Stadler M."/>
            <person name="Zhang X."/>
            <person name="Liu X."/>
        </authorList>
    </citation>
    <scope>NUCLEOTIDE SEQUENCE [LARGE SCALE GENOMIC DNA]</scope>
    <source>
        <strain evidence="3">W106-1 / CGMCC3.15140</strain>
    </source>
</reference>
<gene>
    <name evidence="2" type="ORF">PFICI_03644</name>
</gene>
<dbReference type="InterPro" id="IPR047121">
    <property type="entry name" value="YjiB-like"/>
</dbReference>
<keyword evidence="3" id="KW-1185">Reference proteome</keyword>
<dbReference type="CDD" id="cd02219">
    <property type="entry name" value="cupin_YjlB-like"/>
    <property type="match status" value="1"/>
</dbReference>
<dbReference type="InterPro" id="IPR014710">
    <property type="entry name" value="RmlC-like_jellyroll"/>
</dbReference>
<dbReference type="PANTHER" id="PTHR36448">
    <property type="entry name" value="BLR7373 PROTEIN"/>
    <property type="match status" value="1"/>
</dbReference>
<dbReference type="KEGG" id="pfy:PFICI_03644"/>
<evidence type="ECO:0000259" key="1">
    <source>
        <dbReference type="Pfam" id="PF00190"/>
    </source>
</evidence>
<dbReference type="InterPro" id="IPR006045">
    <property type="entry name" value="Cupin_1"/>
</dbReference>